<dbReference type="PATRIC" id="fig|520762.4.peg.3087"/>
<accession>A0A140KZZ9</accession>
<keyword evidence="8" id="KW-1185">Reference proteome</keyword>
<feature type="transmembrane region" description="Helical" evidence="5">
    <location>
        <begin position="135"/>
        <end position="154"/>
    </location>
</feature>
<gene>
    <name evidence="7" type="primary">yrbG_2</name>
    <name evidence="7" type="ORF">AN619_27940</name>
</gene>
<dbReference type="InterPro" id="IPR004837">
    <property type="entry name" value="NaCa_Exmemb"/>
</dbReference>
<dbReference type="PANTHER" id="PTHR10846">
    <property type="entry name" value="SODIUM/POTASSIUM/CALCIUM EXCHANGER"/>
    <property type="match status" value="1"/>
</dbReference>
<comment type="subcellular location">
    <subcellularLocation>
        <location evidence="1">Membrane</location>
        <topology evidence="1">Multi-pass membrane protein</topology>
    </subcellularLocation>
</comment>
<dbReference type="OrthoDB" id="9794225at2"/>
<dbReference type="EMBL" id="LOEE01000072">
    <property type="protein sequence ID" value="KXG73874.1"/>
    <property type="molecule type" value="Genomic_DNA"/>
</dbReference>
<sequence length="317" mass="34027">MAYILLIIGFVLLMKGADYFVEGASEIARILRIPPILIGLTIVAFGTSSPEAAVSIGAAIKGNNGIALGNVVGSNIFNISLIVGITALLYPLQVERETVKKEIPFALLSSILLLVLAADMGLQGYQTNTITRADGIVLLAFFSIFIYYLLEVALHSREQSTEEIEKPAGSMTKQILFAGGGLGAIILGGEIVIRNSIKIAQQFGMSETLIGLTIVAVGTSLPELITSVVAALKKQSEIAVGNIVGSNIFNILFILGISSIITSIPVEQKIFFDLNLMIGYTVLLLIFSRTHHKITKAEGLILLLSYILYTVYIIARK</sequence>
<dbReference type="Pfam" id="PF01699">
    <property type="entry name" value="Na_Ca_ex"/>
    <property type="match status" value="2"/>
</dbReference>
<feature type="domain" description="Sodium/calcium exchanger membrane region" evidence="6">
    <location>
        <begin position="176"/>
        <end position="314"/>
    </location>
</feature>
<dbReference type="GO" id="GO:0008273">
    <property type="term" value="F:calcium, potassium:sodium antiporter activity"/>
    <property type="evidence" value="ECO:0007669"/>
    <property type="project" value="TreeGrafter"/>
</dbReference>
<feature type="transmembrane region" description="Helical" evidence="5">
    <location>
        <begin position="299"/>
        <end position="315"/>
    </location>
</feature>
<keyword evidence="3 5" id="KW-1133">Transmembrane helix</keyword>
<evidence type="ECO:0000256" key="3">
    <source>
        <dbReference type="ARBA" id="ARBA00022989"/>
    </source>
</evidence>
<feature type="domain" description="Sodium/calcium exchanger membrane region" evidence="6">
    <location>
        <begin position="2"/>
        <end position="149"/>
    </location>
</feature>
<dbReference type="NCBIfam" id="TIGR00367">
    <property type="entry name" value="calcium/sodium antiporter"/>
    <property type="match status" value="1"/>
</dbReference>
<evidence type="ECO:0000256" key="1">
    <source>
        <dbReference type="ARBA" id="ARBA00004141"/>
    </source>
</evidence>
<dbReference type="PANTHER" id="PTHR10846:SF8">
    <property type="entry name" value="INNER MEMBRANE PROTEIN YRBG"/>
    <property type="match status" value="1"/>
</dbReference>
<dbReference type="GO" id="GO:0005262">
    <property type="term" value="F:calcium channel activity"/>
    <property type="evidence" value="ECO:0007669"/>
    <property type="project" value="TreeGrafter"/>
</dbReference>
<feature type="transmembrane region" description="Helical" evidence="5">
    <location>
        <begin position="175"/>
        <end position="197"/>
    </location>
</feature>
<organism evidence="7 8">
    <name type="scientific">Thermotalea metallivorans</name>
    <dbReference type="NCBI Taxonomy" id="520762"/>
    <lineage>
        <taxon>Bacteria</taxon>
        <taxon>Bacillati</taxon>
        <taxon>Bacillota</taxon>
        <taxon>Clostridia</taxon>
        <taxon>Peptostreptococcales</taxon>
        <taxon>Thermotaleaceae</taxon>
        <taxon>Thermotalea</taxon>
    </lineage>
</organism>
<evidence type="ECO:0000256" key="4">
    <source>
        <dbReference type="ARBA" id="ARBA00023136"/>
    </source>
</evidence>
<dbReference type="STRING" id="520762.AN619_27940"/>
<dbReference type="GO" id="GO:0006874">
    <property type="term" value="P:intracellular calcium ion homeostasis"/>
    <property type="evidence" value="ECO:0007669"/>
    <property type="project" value="TreeGrafter"/>
</dbReference>
<dbReference type="GO" id="GO:0005886">
    <property type="term" value="C:plasma membrane"/>
    <property type="evidence" value="ECO:0007669"/>
    <property type="project" value="TreeGrafter"/>
</dbReference>
<dbReference type="RefSeq" id="WP_068557884.1">
    <property type="nucleotide sequence ID" value="NZ_LOEE01000072.1"/>
</dbReference>
<dbReference type="InterPro" id="IPR004481">
    <property type="entry name" value="K/Na/Ca-exchanger"/>
</dbReference>
<feature type="transmembrane region" description="Helical" evidence="5">
    <location>
        <begin position="104"/>
        <end position="123"/>
    </location>
</feature>
<feature type="transmembrane region" description="Helical" evidence="5">
    <location>
        <begin position="209"/>
        <end position="232"/>
    </location>
</feature>
<keyword evidence="2 5" id="KW-0812">Transmembrane</keyword>
<evidence type="ECO:0000256" key="2">
    <source>
        <dbReference type="ARBA" id="ARBA00022692"/>
    </source>
</evidence>
<feature type="transmembrane region" description="Helical" evidence="5">
    <location>
        <begin position="244"/>
        <end position="264"/>
    </location>
</feature>
<protein>
    <submittedName>
        <fullName evidence="7">Inner membrane protein YrbG</fullName>
    </submittedName>
</protein>
<evidence type="ECO:0000259" key="6">
    <source>
        <dbReference type="Pfam" id="PF01699"/>
    </source>
</evidence>
<evidence type="ECO:0000256" key="5">
    <source>
        <dbReference type="SAM" id="Phobius"/>
    </source>
</evidence>
<feature type="transmembrane region" description="Helical" evidence="5">
    <location>
        <begin position="71"/>
        <end position="92"/>
    </location>
</feature>
<comment type="caution">
    <text evidence="7">The sequence shown here is derived from an EMBL/GenBank/DDBJ whole genome shotgun (WGS) entry which is preliminary data.</text>
</comment>
<keyword evidence="4 5" id="KW-0472">Membrane</keyword>
<dbReference type="Proteomes" id="UP000070456">
    <property type="component" value="Unassembled WGS sequence"/>
</dbReference>
<dbReference type="Gene3D" id="1.20.1420.30">
    <property type="entry name" value="NCX, central ion-binding region"/>
    <property type="match status" value="1"/>
</dbReference>
<proteinExistence type="predicted"/>
<dbReference type="InterPro" id="IPR044880">
    <property type="entry name" value="NCX_ion-bd_dom_sf"/>
</dbReference>
<feature type="transmembrane region" description="Helical" evidence="5">
    <location>
        <begin position="270"/>
        <end position="287"/>
    </location>
</feature>
<name>A0A140KZZ9_9FIRM</name>
<evidence type="ECO:0000313" key="8">
    <source>
        <dbReference type="Proteomes" id="UP000070456"/>
    </source>
</evidence>
<evidence type="ECO:0000313" key="7">
    <source>
        <dbReference type="EMBL" id="KXG73874.1"/>
    </source>
</evidence>
<dbReference type="AlphaFoldDB" id="A0A140KZZ9"/>
<reference evidence="7 8" key="1">
    <citation type="submission" date="2015-12" db="EMBL/GenBank/DDBJ databases">
        <title>Draft genome sequence of the thermoanaerobe Thermotalea metallivorans, an isolate from the runoff channel of the Great Artesian Basin, Australia.</title>
        <authorList>
            <person name="Patel B.K."/>
        </authorList>
    </citation>
    <scope>NUCLEOTIDE SEQUENCE [LARGE SCALE GENOMIC DNA]</scope>
    <source>
        <strain evidence="7 8">B2-1</strain>
    </source>
</reference>